<feature type="domain" description="Radical SAM core" evidence="7">
    <location>
        <begin position="5"/>
        <end position="245"/>
    </location>
</feature>
<dbReference type="PANTHER" id="PTHR11135:SF0">
    <property type="entry name" value="ELONGATOR COMPLEX PROTEIN 3"/>
    <property type="match status" value="1"/>
</dbReference>
<organism evidence="8 9">
    <name type="scientific">Halodesulfovibrio marinisediminis DSM 17456</name>
    <dbReference type="NCBI Taxonomy" id="1121457"/>
    <lineage>
        <taxon>Bacteria</taxon>
        <taxon>Pseudomonadati</taxon>
        <taxon>Thermodesulfobacteriota</taxon>
        <taxon>Desulfovibrionia</taxon>
        <taxon>Desulfovibrionales</taxon>
        <taxon>Desulfovibrionaceae</taxon>
        <taxon>Halodesulfovibrio</taxon>
    </lineage>
</organism>
<dbReference type="SFLD" id="SFLDG01086">
    <property type="entry name" value="elongater_protein-like"/>
    <property type="match status" value="1"/>
</dbReference>
<keyword evidence="2" id="KW-0004">4Fe-4S</keyword>
<dbReference type="Proteomes" id="UP000184694">
    <property type="component" value="Unassembled WGS sequence"/>
</dbReference>
<evidence type="ECO:0000259" key="7">
    <source>
        <dbReference type="PROSITE" id="PS51918"/>
    </source>
</evidence>
<dbReference type="SMART" id="SM00729">
    <property type="entry name" value="Elp3"/>
    <property type="match status" value="1"/>
</dbReference>
<dbReference type="PANTHER" id="PTHR11135">
    <property type="entry name" value="HISTONE ACETYLTRANSFERASE-RELATED"/>
    <property type="match status" value="1"/>
</dbReference>
<evidence type="ECO:0000313" key="9">
    <source>
        <dbReference type="Proteomes" id="UP000184694"/>
    </source>
</evidence>
<accession>A0A1N6FBH4</accession>
<dbReference type="SUPFAM" id="SSF102114">
    <property type="entry name" value="Radical SAM enzymes"/>
    <property type="match status" value="1"/>
</dbReference>
<dbReference type="Gene3D" id="3.80.30.20">
    <property type="entry name" value="tm_1862 like domain"/>
    <property type="match status" value="1"/>
</dbReference>
<sequence length="336" mass="37671">MIFSHPEPPSRKLRILPVFMPFAGCKSRCVYCSQTVQTGTAESQLKNIYIFLQQALEDAEDNAGYEVAFYGGTFTAIPFEWQKRFVALASEFALSGKVIGVRCSTRPDAVNSEQLRELKELGLKTVELGVQSYNNKVLSISKRDYTQESIVSACNAVRKNSLELGIQLLPGLPGMDKKIFLDDVKKTCALSPAVVRLYPCLVFKNTILASWYTRGEFAPWELNDTVEALGSGLLMLWQDGIRVIRIGVAQEDGLTDSLVAGPFHPAIGNMVRSEALRCFLVEKMETLSRPFSRLLLPRRYQGELWGYKGAYKKFWGERGLSPSTVVSWNLPIFQMD</sequence>
<dbReference type="InterPro" id="IPR023404">
    <property type="entry name" value="rSAM_horseshoe"/>
</dbReference>
<dbReference type="GO" id="GO:0003824">
    <property type="term" value="F:catalytic activity"/>
    <property type="evidence" value="ECO:0007669"/>
    <property type="project" value="InterPro"/>
</dbReference>
<reference evidence="9" key="1">
    <citation type="submission" date="2016-11" db="EMBL/GenBank/DDBJ databases">
        <authorList>
            <person name="Varghese N."/>
            <person name="Submissions S."/>
        </authorList>
    </citation>
    <scope>NUCLEOTIDE SEQUENCE [LARGE SCALE GENOMIC DNA]</scope>
    <source>
        <strain evidence="9">DSM 17456</strain>
    </source>
</reference>
<dbReference type="CDD" id="cd01335">
    <property type="entry name" value="Radical_SAM"/>
    <property type="match status" value="1"/>
</dbReference>
<comment type="cofactor">
    <cofactor evidence="1">
        <name>[4Fe-4S] cluster</name>
        <dbReference type="ChEBI" id="CHEBI:49883"/>
    </cofactor>
</comment>
<dbReference type="GO" id="GO:0002926">
    <property type="term" value="P:tRNA wobble base 5-methoxycarbonylmethyl-2-thiouridinylation"/>
    <property type="evidence" value="ECO:0007669"/>
    <property type="project" value="TreeGrafter"/>
</dbReference>
<evidence type="ECO:0000256" key="5">
    <source>
        <dbReference type="ARBA" id="ARBA00023004"/>
    </source>
</evidence>
<keyword evidence="4" id="KW-0479">Metal-binding</keyword>
<keyword evidence="9" id="KW-1185">Reference proteome</keyword>
<proteinExistence type="predicted"/>
<dbReference type="STRING" id="1121457.SAMN02745161_1216"/>
<dbReference type="Pfam" id="PF16199">
    <property type="entry name" value="Radical_SAM_C"/>
    <property type="match status" value="1"/>
</dbReference>
<dbReference type="InterPro" id="IPR032432">
    <property type="entry name" value="Radical_SAM_C"/>
</dbReference>
<evidence type="ECO:0000256" key="4">
    <source>
        <dbReference type="ARBA" id="ARBA00022723"/>
    </source>
</evidence>
<dbReference type="AlphaFoldDB" id="A0A1N6FBH4"/>
<dbReference type="InterPro" id="IPR058240">
    <property type="entry name" value="rSAM_sf"/>
</dbReference>
<dbReference type="GO" id="GO:0051539">
    <property type="term" value="F:4 iron, 4 sulfur cluster binding"/>
    <property type="evidence" value="ECO:0007669"/>
    <property type="project" value="UniProtKB-KW"/>
</dbReference>
<dbReference type="InterPro" id="IPR007197">
    <property type="entry name" value="rSAM"/>
</dbReference>
<dbReference type="OrthoDB" id="9815044at2"/>
<dbReference type="SFLD" id="SFLDS00029">
    <property type="entry name" value="Radical_SAM"/>
    <property type="match status" value="1"/>
</dbReference>
<evidence type="ECO:0000313" key="8">
    <source>
        <dbReference type="EMBL" id="SIN92641.1"/>
    </source>
</evidence>
<keyword evidence="5" id="KW-0408">Iron</keyword>
<evidence type="ECO:0000256" key="6">
    <source>
        <dbReference type="ARBA" id="ARBA00023014"/>
    </source>
</evidence>
<name>A0A1N6FBH4_9BACT</name>
<keyword evidence="3" id="KW-0949">S-adenosyl-L-methionine</keyword>
<gene>
    <name evidence="8" type="ORF">SAMN02745161_1216</name>
</gene>
<evidence type="ECO:0000256" key="2">
    <source>
        <dbReference type="ARBA" id="ARBA00022485"/>
    </source>
</evidence>
<evidence type="ECO:0000256" key="3">
    <source>
        <dbReference type="ARBA" id="ARBA00022691"/>
    </source>
</evidence>
<protein>
    <submittedName>
        <fullName evidence="8">Radical_SAM C-terminal domain-containing protein</fullName>
    </submittedName>
</protein>
<dbReference type="GO" id="GO:0005737">
    <property type="term" value="C:cytoplasm"/>
    <property type="evidence" value="ECO:0007669"/>
    <property type="project" value="TreeGrafter"/>
</dbReference>
<evidence type="ECO:0000256" key="1">
    <source>
        <dbReference type="ARBA" id="ARBA00001966"/>
    </source>
</evidence>
<dbReference type="InterPro" id="IPR039661">
    <property type="entry name" value="ELP3"/>
</dbReference>
<keyword evidence="6" id="KW-0411">Iron-sulfur</keyword>
<dbReference type="PROSITE" id="PS51918">
    <property type="entry name" value="RADICAL_SAM"/>
    <property type="match status" value="1"/>
</dbReference>
<dbReference type="EMBL" id="FSRG01000004">
    <property type="protein sequence ID" value="SIN92641.1"/>
    <property type="molecule type" value="Genomic_DNA"/>
</dbReference>
<dbReference type="GO" id="GO:0046872">
    <property type="term" value="F:metal ion binding"/>
    <property type="evidence" value="ECO:0007669"/>
    <property type="project" value="UniProtKB-KW"/>
</dbReference>
<dbReference type="InterPro" id="IPR006638">
    <property type="entry name" value="Elp3/MiaA/NifB-like_rSAM"/>
</dbReference>
<dbReference type="Pfam" id="PF04055">
    <property type="entry name" value="Radical_SAM"/>
    <property type="match status" value="1"/>
</dbReference>